<dbReference type="SMART" id="SM00363">
    <property type="entry name" value="S4"/>
    <property type="match status" value="1"/>
</dbReference>
<evidence type="ECO:0000256" key="6">
    <source>
        <dbReference type="ARBA" id="ARBA00035254"/>
    </source>
</evidence>
<dbReference type="HAMAP" id="MF_01306_B">
    <property type="entry name" value="Ribosomal_uS4_B"/>
    <property type="match status" value="1"/>
</dbReference>
<dbReference type="SMART" id="SM01390">
    <property type="entry name" value="Ribosomal_S4"/>
    <property type="match status" value="1"/>
</dbReference>
<comment type="similarity">
    <text evidence="1 7 8">Belongs to the universal ribosomal protein uS4 family.</text>
</comment>
<protein>
    <recommendedName>
        <fullName evidence="6 7">Small ribosomal subunit protein uS4</fullName>
    </recommendedName>
</protein>
<organism evidence="11 12">
    <name type="scientific">Candidatus Uhrbacteria bacterium RIFCSPHIGHO2_12_FULL_54_23</name>
    <dbReference type="NCBI Taxonomy" id="1802397"/>
    <lineage>
        <taxon>Bacteria</taxon>
        <taxon>Candidatus Uhriibacteriota</taxon>
    </lineage>
</organism>
<dbReference type="GO" id="GO:0003735">
    <property type="term" value="F:structural constituent of ribosome"/>
    <property type="evidence" value="ECO:0007669"/>
    <property type="project" value="InterPro"/>
</dbReference>
<evidence type="ECO:0000256" key="4">
    <source>
        <dbReference type="ARBA" id="ARBA00022980"/>
    </source>
</evidence>
<dbReference type="InterPro" id="IPR005709">
    <property type="entry name" value="Ribosomal_uS4_bac-type"/>
</dbReference>
<dbReference type="Pfam" id="PF01479">
    <property type="entry name" value="S4"/>
    <property type="match status" value="1"/>
</dbReference>
<dbReference type="GO" id="GO:0015935">
    <property type="term" value="C:small ribosomal subunit"/>
    <property type="evidence" value="ECO:0007669"/>
    <property type="project" value="InterPro"/>
</dbReference>
<evidence type="ECO:0000256" key="7">
    <source>
        <dbReference type="HAMAP-Rule" id="MF_01306"/>
    </source>
</evidence>
<keyword evidence="3 7" id="KW-0694">RNA-binding</keyword>
<feature type="domain" description="Small ribosomal subunit protein uS4 N-terminal" evidence="10">
    <location>
        <begin position="3"/>
        <end position="98"/>
    </location>
</feature>
<dbReference type="InterPro" id="IPR022801">
    <property type="entry name" value="Ribosomal_uS4"/>
</dbReference>
<evidence type="ECO:0000259" key="10">
    <source>
        <dbReference type="SMART" id="SM01390"/>
    </source>
</evidence>
<dbReference type="InterPro" id="IPR036986">
    <property type="entry name" value="S4_RNA-bd_sf"/>
</dbReference>
<comment type="caution">
    <text evidence="11">The sequence shown here is derived from an EMBL/GenBank/DDBJ whole genome shotgun (WGS) entry which is preliminary data.</text>
</comment>
<dbReference type="GO" id="GO:0006412">
    <property type="term" value="P:translation"/>
    <property type="evidence" value="ECO:0007669"/>
    <property type="project" value="UniProtKB-UniRule"/>
</dbReference>
<keyword evidence="5 7" id="KW-0687">Ribonucleoprotein</keyword>
<dbReference type="Pfam" id="PF00163">
    <property type="entry name" value="Ribosomal_S4"/>
    <property type="match status" value="1"/>
</dbReference>
<evidence type="ECO:0000256" key="2">
    <source>
        <dbReference type="ARBA" id="ARBA00022730"/>
    </source>
</evidence>
<dbReference type="Gene3D" id="1.10.1050.10">
    <property type="entry name" value="Ribosomal Protein S4 Delta 41, Chain A, domain 1"/>
    <property type="match status" value="1"/>
</dbReference>
<dbReference type="CDD" id="cd00165">
    <property type="entry name" value="S4"/>
    <property type="match status" value="1"/>
</dbReference>
<dbReference type="NCBIfam" id="TIGR01017">
    <property type="entry name" value="rpsD_bact"/>
    <property type="match status" value="1"/>
</dbReference>
<dbReference type="Gene3D" id="3.10.290.10">
    <property type="entry name" value="RNA-binding S4 domain"/>
    <property type="match status" value="1"/>
</dbReference>
<dbReference type="PANTHER" id="PTHR11831">
    <property type="entry name" value="30S 40S RIBOSOMAL PROTEIN"/>
    <property type="match status" value="1"/>
</dbReference>
<dbReference type="FunFam" id="3.10.290.10:FF:000001">
    <property type="entry name" value="30S ribosomal protein S4"/>
    <property type="match status" value="1"/>
</dbReference>
<keyword evidence="4 7" id="KW-0689">Ribosomal protein</keyword>
<keyword evidence="2 7" id="KW-0699">rRNA-binding</keyword>
<dbReference type="EMBL" id="MGEF01000006">
    <property type="protein sequence ID" value="OGL79527.1"/>
    <property type="molecule type" value="Genomic_DNA"/>
</dbReference>
<comment type="function">
    <text evidence="7">With S5 and S12 plays an important role in translational accuracy.</text>
</comment>
<dbReference type="STRING" id="1802397.A3J43_00340"/>
<gene>
    <name evidence="7" type="primary">rpsD</name>
    <name evidence="11" type="ORF">A3J43_00340</name>
</gene>
<dbReference type="NCBIfam" id="NF003717">
    <property type="entry name" value="PRK05327.1"/>
    <property type="match status" value="1"/>
</dbReference>
<dbReference type="InterPro" id="IPR002942">
    <property type="entry name" value="S4_RNA-bd"/>
</dbReference>
<dbReference type="AlphaFoldDB" id="A0A1F7UPA0"/>
<feature type="domain" description="RNA-binding S4" evidence="9">
    <location>
        <begin position="99"/>
        <end position="163"/>
    </location>
</feature>
<dbReference type="SUPFAM" id="SSF55174">
    <property type="entry name" value="Alpha-L RNA-binding motif"/>
    <property type="match status" value="1"/>
</dbReference>
<dbReference type="InterPro" id="IPR001912">
    <property type="entry name" value="Ribosomal_uS4_N"/>
</dbReference>
<dbReference type="GO" id="GO:0042274">
    <property type="term" value="P:ribosomal small subunit biogenesis"/>
    <property type="evidence" value="ECO:0007669"/>
    <property type="project" value="TreeGrafter"/>
</dbReference>
<dbReference type="Proteomes" id="UP000176604">
    <property type="component" value="Unassembled WGS sequence"/>
</dbReference>
<accession>A0A1F7UPA0</accession>
<evidence type="ECO:0000313" key="12">
    <source>
        <dbReference type="Proteomes" id="UP000176604"/>
    </source>
</evidence>
<evidence type="ECO:0000256" key="3">
    <source>
        <dbReference type="ARBA" id="ARBA00022884"/>
    </source>
</evidence>
<comment type="function">
    <text evidence="7">One of the primary rRNA binding proteins, it binds directly to 16S rRNA where it nucleates assembly of the body of the 30S subunit.</text>
</comment>
<evidence type="ECO:0000313" key="11">
    <source>
        <dbReference type="EMBL" id="OGL79527.1"/>
    </source>
</evidence>
<evidence type="ECO:0000256" key="5">
    <source>
        <dbReference type="ARBA" id="ARBA00023274"/>
    </source>
</evidence>
<dbReference type="PROSITE" id="PS50889">
    <property type="entry name" value="S4"/>
    <property type="match status" value="1"/>
</dbReference>
<evidence type="ECO:0000256" key="8">
    <source>
        <dbReference type="RuleBase" id="RU003699"/>
    </source>
</evidence>
<comment type="subunit">
    <text evidence="7">Part of the 30S ribosomal subunit. Contacts protein S5. The interaction surface between S4 and S5 is involved in control of translational fidelity.</text>
</comment>
<evidence type="ECO:0000259" key="9">
    <source>
        <dbReference type="SMART" id="SM00363"/>
    </source>
</evidence>
<dbReference type="PROSITE" id="PS00632">
    <property type="entry name" value="RIBOSOMAL_S4"/>
    <property type="match status" value="1"/>
</dbReference>
<evidence type="ECO:0000256" key="1">
    <source>
        <dbReference type="ARBA" id="ARBA00007465"/>
    </source>
</evidence>
<proteinExistence type="inferred from homology"/>
<dbReference type="GO" id="GO:0019843">
    <property type="term" value="F:rRNA binding"/>
    <property type="evidence" value="ECO:0007669"/>
    <property type="project" value="UniProtKB-UniRule"/>
</dbReference>
<sequence>MARNLYPRSKISRRIGEKLHLKGERDLSAKHAYTRRNYPPGVHGPKGYGRKTEYGVQMREKQKVKALFGIMERQFSRYISEALTYKGVTGNKLLEMLERRLDNAVFRLHLASSRTQARQLVSHGHVSVNGARVTVPSFQLSVGDAIEVRNKAKALGLIKERLAARTALHLEPPQWLGFDYDALKGTVVRVPDVGECEQGIDTRLIVEFYSR</sequence>
<reference evidence="11 12" key="1">
    <citation type="journal article" date="2016" name="Nat. Commun.">
        <title>Thousands of microbial genomes shed light on interconnected biogeochemical processes in an aquifer system.</title>
        <authorList>
            <person name="Anantharaman K."/>
            <person name="Brown C.T."/>
            <person name="Hug L.A."/>
            <person name="Sharon I."/>
            <person name="Castelle C.J."/>
            <person name="Probst A.J."/>
            <person name="Thomas B.C."/>
            <person name="Singh A."/>
            <person name="Wilkins M.J."/>
            <person name="Karaoz U."/>
            <person name="Brodie E.L."/>
            <person name="Williams K.H."/>
            <person name="Hubbard S.S."/>
            <person name="Banfield J.F."/>
        </authorList>
    </citation>
    <scope>NUCLEOTIDE SEQUENCE [LARGE SCALE GENOMIC DNA]</scope>
</reference>
<dbReference type="PANTHER" id="PTHR11831:SF4">
    <property type="entry name" value="SMALL RIBOSOMAL SUBUNIT PROTEIN US4M"/>
    <property type="match status" value="1"/>
</dbReference>
<name>A0A1F7UPA0_9BACT</name>
<dbReference type="InterPro" id="IPR018079">
    <property type="entry name" value="Ribosomal_uS4_CS"/>
</dbReference>